<evidence type="ECO:0000313" key="2">
    <source>
        <dbReference type="Proteomes" id="UP000249915"/>
    </source>
</evidence>
<gene>
    <name evidence="1" type="ORF">BAY60_18840</name>
</gene>
<evidence type="ECO:0000313" key="1">
    <source>
        <dbReference type="EMBL" id="PXY25432.1"/>
    </source>
</evidence>
<dbReference type="Proteomes" id="UP000249915">
    <property type="component" value="Unassembled WGS sequence"/>
</dbReference>
<organism evidence="1 2">
    <name type="scientific">Prauserella muralis</name>
    <dbReference type="NCBI Taxonomy" id="588067"/>
    <lineage>
        <taxon>Bacteria</taxon>
        <taxon>Bacillati</taxon>
        <taxon>Actinomycetota</taxon>
        <taxon>Actinomycetes</taxon>
        <taxon>Pseudonocardiales</taxon>
        <taxon>Pseudonocardiaceae</taxon>
        <taxon>Prauserella</taxon>
    </lineage>
</organism>
<dbReference type="AlphaFoldDB" id="A0A2V4AVY8"/>
<keyword evidence="2" id="KW-1185">Reference proteome</keyword>
<comment type="caution">
    <text evidence="1">The sequence shown here is derived from an EMBL/GenBank/DDBJ whole genome shotgun (WGS) entry which is preliminary data.</text>
</comment>
<protein>
    <submittedName>
        <fullName evidence="1">Uncharacterized protein</fullName>
    </submittedName>
</protein>
<reference evidence="1 2" key="1">
    <citation type="submission" date="2016-07" db="EMBL/GenBank/DDBJ databases">
        <title>Draft genome sequence of Prauserella muralis DSM 45305, isolated from a mould-covered wall in an indoor environment.</title>
        <authorList>
            <person name="Ruckert C."/>
            <person name="Albersmeier A."/>
            <person name="Jiang C.-L."/>
            <person name="Jiang Y."/>
            <person name="Kalinowski J."/>
            <person name="Schneider O."/>
            <person name="Winkler A."/>
            <person name="Zotchev S.B."/>
        </authorList>
    </citation>
    <scope>NUCLEOTIDE SEQUENCE [LARGE SCALE GENOMIC DNA]</scope>
    <source>
        <strain evidence="1 2">DSM 45305</strain>
    </source>
</reference>
<dbReference type="OrthoDB" id="3211048at2"/>
<proteinExistence type="predicted"/>
<name>A0A2V4AVY8_9PSEU</name>
<dbReference type="RefSeq" id="WP_112282556.1">
    <property type="nucleotide sequence ID" value="NZ_MASW01000003.1"/>
</dbReference>
<sequence>MTDITVPPIPAWLAHLPTVGGLVVPWITPRTADRRYLFGSVDRDRMGQALLRRLCGVCGRPLEDRLVLLMRLSDLPRRCTNEPALHPQCATYTIAACPMVGGRRDHYRSTPLMVDTTIVPPSDSAARQGAPAEPWFAVWLATYAVITDHGNLAASYAATQALRIRPITWRLPGIP</sequence>
<dbReference type="EMBL" id="MASW01000003">
    <property type="protein sequence ID" value="PXY25432.1"/>
    <property type="molecule type" value="Genomic_DNA"/>
</dbReference>
<accession>A0A2V4AVY8</accession>